<comment type="subcellular location">
    <subcellularLocation>
        <location evidence="10">Cell membrane</location>
    </subcellularLocation>
    <subcellularLocation>
        <location evidence="1">Endomembrane system</location>
        <topology evidence="1">Multi-pass membrane protein</topology>
    </subcellularLocation>
</comment>
<evidence type="ECO:0000256" key="8">
    <source>
        <dbReference type="ARBA" id="ARBA00023136"/>
    </source>
</evidence>
<dbReference type="AlphaFoldDB" id="A0A1G2DIV9"/>
<evidence type="ECO:0000256" key="7">
    <source>
        <dbReference type="ARBA" id="ARBA00022989"/>
    </source>
</evidence>
<feature type="domain" description="ArnT-like N-terminal" evidence="11">
    <location>
        <begin position="35"/>
        <end position="255"/>
    </location>
</feature>
<dbReference type="InterPro" id="IPR032421">
    <property type="entry name" value="PMT_4TMC"/>
</dbReference>
<comment type="pathway">
    <text evidence="2 10">Protein modification; protein glycosylation.</text>
</comment>
<keyword evidence="4 10" id="KW-0328">Glycosyltransferase</keyword>
<feature type="transmembrane region" description="Helical" evidence="10">
    <location>
        <begin position="234"/>
        <end position="256"/>
    </location>
</feature>
<evidence type="ECO:0000256" key="10">
    <source>
        <dbReference type="RuleBase" id="RU367007"/>
    </source>
</evidence>
<reference evidence="13 14" key="1">
    <citation type="journal article" date="2016" name="Nat. Commun.">
        <title>Thousands of microbial genomes shed light on interconnected biogeochemical processes in an aquifer system.</title>
        <authorList>
            <person name="Anantharaman K."/>
            <person name="Brown C.T."/>
            <person name="Hug L.A."/>
            <person name="Sharon I."/>
            <person name="Castelle C.J."/>
            <person name="Probst A.J."/>
            <person name="Thomas B.C."/>
            <person name="Singh A."/>
            <person name="Wilkins M.J."/>
            <person name="Karaoz U."/>
            <person name="Brodie E.L."/>
            <person name="Williams K.H."/>
            <person name="Hubbard S.S."/>
            <person name="Banfield J.F."/>
        </authorList>
    </citation>
    <scope>NUCLEOTIDE SEQUENCE [LARGE SCALE GENOMIC DNA]</scope>
</reference>
<evidence type="ECO:0000256" key="9">
    <source>
        <dbReference type="ARBA" id="ARBA00093617"/>
    </source>
</evidence>
<dbReference type="Proteomes" id="UP000178534">
    <property type="component" value="Unassembled WGS sequence"/>
</dbReference>
<accession>A0A1G2DIV9</accession>
<dbReference type="UniPathway" id="UPA00378"/>
<evidence type="ECO:0000256" key="5">
    <source>
        <dbReference type="ARBA" id="ARBA00022679"/>
    </source>
</evidence>
<feature type="transmembrane region" description="Helical" evidence="10">
    <location>
        <begin position="113"/>
        <end position="133"/>
    </location>
</feature>
<evidence type="ECO:0000256" key="2">
    <source>
        <dbReference type="ARBA" id="ARBA00004922"/>
    </source>
</evidence>
<keyword evidence="6 10" id="KW-0812">Transmembrane</keyword>
<comment type="similarity">
    <text evidence="3 10">Belongs to the glycosyltransferase 39 family.</text>
</comment>
<dbReference type="Pfam" id="PF02366">
    <property type="entry name" value="PMT"/>
    <property type="match status" value="1"/>
</dbReference>
<dbReference type="STRING" id="1798665.A2942_01195"/>
<evidence type="ECO:0000259" key="11">
    <source>
        <dbReference type="Pfam" id="PF02366"/>
    </source>
</evidence>
<evidence type="ECO:0000256" key="3">
    <source>
        <dbReference type="ARBA" id="ARBA00007222"/>
    </source>
</evidence>
<dbReference type="Pfam" id="PF16192">
    <property type="entry name" value="PMT_4TMC"/>
    <property type="match status" value="1"/>
</dbReference>
<evidence type="ECO:0000259" key="12">
    <source>
        <dbReference type="Pfam" id="PF16192"/>
    </source>
</evidence>
<feature type="transmembrane region" description="Helical" evidence="10">
    <location>
        <begin position="436"/>
        <end position="456"/>
    </location>
</feature>
<feature type="transmembrane region" description="Helical" evidence="10">
    <location>
        <begin position="80"/>
        <end position="101"/>
    </location>
</feature>
<dbReference type="EC" id="2.4.1.-" evidence="10"/>
<dbReference type="GO" id="GO:0012505">
    <property type="term" value="C:endomembrane system"/>
    <property type="evidence" value="ECO:0007669"/>
    <property type="project" value="UniProtKB-SubCell"/>
</dbReference>
<feature type="transmembrane region" description="Helical" evidence="10">
    <location>
        <begin position="20"/>
        <end position="42"/>
    </location>
</feature>
<keyword evidence="10" id="KW-1003">Cell membrane</keyword>
<feature type="transmembrane region" description="Helical" evidence="10">
    <location>
        <begin position="139"/>
        <end position="161"/>
    </location>
</feature>
<keyword evidence="7 10" id="KW-1133">Transmembrane helix</keyword>
<sequence length="462" mass="51985">MHLRSTFEPVIRFANTVRAWFLAHTVKDTGIVLFIIMLAVLLRVPFLSHPNQTLFDEVLHANFAINIIAGAPFFDIHPPLARMLFAEVASFFPFEVSTIPIAINQSFQDFPYVALRFFVALFGILLVPLVYALARTLGYIPRIAMIPALFVVFDNALVFYSRTMLPDTILLVCVFSGFLAAFAATKKTAGWKRYALVITAALALGLAVSIKWTALGVVGVVFIAYLLAKMYREIFISGIIVAIVYTAIFTVFLFSFPGGGKTDPVLKTYDVPIVTELEFPGEHRPGSIASFFFAHHRVMLETNRDPEITKGITSAPGPLAWPPARSVIAVWKNSEGNKFIILTGNSLLWIVTFFALIFELIWIAAHYFRDRRFPIDRNESILLLGYLMNYLPFFLIHRPMFLYHYFTSLIFLFLLFPRIAPRIVNCIARVSGDRMLALTLAAFVGLLILVNFILLAPSTYGF</sequence>
<feature type="domain" description="Protein O-mannosyl-transferase C-terminal four TM" evidence="12">
    <location>
        <begin position="292"/>
        <end position="461"/>
    </location>
</feature>
<organism evidence="13 14">
    <name type="scientific">Candidatus Lloydbacteria bacterium RIFCSPLOWO2_01_FULL_50_20</name>
    <dbReference type="NCBI Taxonomy" id="1798665"/>
    <lineage>
        <taxon>Bacteria</taxon>
        <taxon>Candidatus Lloydiibacteriota</taxon>
    </lineage>
</organism>
<dbReference type="InterPro" id="IPR027005">
    <property type="entry name" value="PMT-like"/>
</dbReference>
<evidence type="ECO:0000313" key="13">
    <source>
        <dbReference type="EMBL" id="OGZ13443.1"/>
    </source>
</evidence>
<dbReference type="InterPro" id="IPR003342">
    <property type="entry name" value="ArnT-like_N"/>
</dbReference>
<evidence type="ECO:0000256" key="4">
    <source>
        <dbReference type="ARBA" id="ARBA00022676"/>
    </source>
</evidence>
<name>A0A1G2DIV9_9BACT</name>
<dbReference type="PANTHER" id="PTHR10050">
    <property type="entry name" value="DOLICHYL-PHOSPHATE-MANNOSE--PROTEIN MANNOSYLTRANSFERASE"/>
    <property type="match status" value="1"/>
</dbReference>
<dbReference type="GO" id="GO:0005886">
    <property type="term" value="C:plasma membrane"/>
    <property type="evidence" value="ECO:0007669"/>
    <property type="project" value="UniProtKB-SubCell"/>
</dbReference>
<evidence type="ECO:0000256" key="1">
    <source>
        <dbReference type="ARBA" id="ARBA00004127"/>
    </source>
</evidence>
<dbReference type="EMBL" id="MHLP01000007">
    <property type="protein sequence ID" value="OGZ13443.1"/>
    <property type="molecule type" value="Genomic_DNA"/>
</dbReference>
<evidence type="ECO:0000313" key="14">
    <source>
        <dbReference type="Proteomes" id="UP000178534"/>
    </source>
</evidence>
<feature type="transmembrane region" description="Helical" evidence="10">
    <location>
        <begin position="380"/>
        <end position="396"/>
    </location>
</feature>
<proteinExistence type="inferred from homology"/>
<comment type="function">
    <text evidence="10">Protein O-mannosyltransferase that catalyzes the transfer of a single mannose residue from a polyprenol phospho-mannosyl lipidic donor to the hydroxyl group of selected serine and threonine residues in acceptor proteins.</text>
</comment>
<protein>
    <recommendedName>
        <fullName evidence="9 10">Polyprenol-phosphate-mannose--protein mannosyltransferase</fullName>
        <ecNumber evidence="10">2.4.1.-</ecNumber>
    </recommendedName>
</protein>
<feature type="transmembrane region" description="Helical" evidence="10">
    <location>
        <begin position="168"/>
        <end position="185"/>
    </location>
</feature>
<feature type="transmembrane region" description="Helical" evidence="10">
    <location>
        <begin position="197"/>
        <end position="227"/>
    </location>
</feature>
<evidence type="ECO:0000256" key="6">
    <source>
        <dbReference type="ARBA" id="ARBA00022692"/>
    </source>
</evidence>
<dbReference type="GO" id="GO:0004169">
    <property type="term" value="F:dolichyl-phosphate-mannose-protein mannosyltransferase activity"/>
    <property type="evidence" value="ECO:0007669"/>
    <property type="project" value="UniProtKB-UniRule"/>
</dbReference>
<feature type="transmembrane region" description="Helical" evidence="10">
    <location>
        <begin position="402"/>
        <end position="424"/>
    </location>
</feature>
<keyword evidence="5 10" id="KW-0808">Transferase</keyword>
<keyword evidence="8 10" id="KW-0472">Membrane</keyword>
<feature type="transmembrane region" description="Helical" evidence="10">
    <location>
        <begin position="347"/>
        <end position="368"/>
    </location>
</feature>
<gene>
    <name evidence="13" type="ORF">A2942_01195</name>
</gene>
<comment type="caution">
    <text evidence="13">The sequence shown here is derived from an EMBL/GenBank/DDBJ whole genome shotgun (WGS) entry which is preliminary data.</text>
</comment>